<keyword evidence="3" id="KW-1185">Reference proteome</keyword>
<dbReference type="EMBL" id="JBBKZS010000010">
    <property type="protein sequence ID" value="MEJ8857262.1"/>
    <property type="molecule type" value="Genomic_DNA"/>
</dbReference>
<reference evidence="2 3" key="1">
    <citation type="submission" date="2024-03" db="EMBL/GenBank/DDBJ databases">
        <title>Novel species of the genus Variovorax.</title>
        <authorList>
            <person name="Liu Q."/>
            <person name="Xin Y.-H."/>
        </authorList>
    </citation>
    <scope>NUCLEOTIDE SEQUENCE [LARGE SCALE GENOMIC DNA]</scope>
    <source>
        <strain evidence="2 3">KACC 18901</strain>
    </source>
</reference>
<dbReference type="PANTHER" id="PTHR37951:SF1">
    <property type="entry name" value="TYPE VI SECRETION SYSTEM COMPONENT TSSA1"/>
    <property type="match status" value="1"/>
</dbReference>
<dbReference type="RefSeq" id="WP_340337336.1">
    <property type="nucleotide sequence ID" value="NZ_JBBKZS010000010.1"/>
</dbReference>
<feature type="domain" description="ImpA N-terminal" evidence="1">
    <location>
        <begin position="13"/>
        <end position="135"/>
    </location>
</feature>
<organism evidence="2 3">
    <name type="scientific">Variovorax robiniae</name>
    <dbReference type="NCBI Taxonomy" id="1836199"/>
    <lineage>
        <taxon>Bacteria</taxon>
        <taxon>Pseudomonadati</taxon>
        <taxon>Pseudomonadota</taxon>
        <taxon>Betaproteobacteria</taxon>
        <taxon>Burkholderiales</taxon>
        <taxon>Comamonadaceae</taxon>
        <taxon>Variovorax</taxon>
    </lineage>
</organism>
<evidence type="ECO:0000259" key="1">
    <source>
        <dbReference type="Pfam" id="PF06812"/>
    </source>
</evidence>
<dbReference type="NCBIfam" id="TIGR03363">
    <property type="entry name" value="VI_chp_8"/>
    <property type="match status" value="1"/>
</dbReference>
<dbReference type="InterPro" id="IPR017740">
    <property type="entry name" value="TssA-like"/>
</dbReference>
<accession>A0ABU8XBP4</accession>
<dbReference type="InterPro" id="IPR010657">
    <property type="entry name" value="ImpA_N"/>
</dbReference>
<evidence type="ECO:0000313" key="2">
    <source>
        <dbReference type="EMBL" id="MEJ8857262.1"/>
    </source>
</evidence>
<gene>
    <name evidence="2" type="primary">tssA</name>
    <name evidence="2" type="ORF">WKW79_21985</name>
</gene>
<dbReference type="Proteomes" id="UP001367030">
    <property type="component" value="Unassembled WGS sequence"/>
</dbReference>
<evidence type="ECO:0000313" key="3">
    <source>
        <dbReference type="Proteomes" id="UP001367030"/>
    </source>
</evidence>
<proteinExistence type="predicted"/>
<dbReference type="PANTHER" id="PTHR37951">
    <property type="entry name" value="CYTOPLASMIC PROTEIN-RELATED"/>
    <property type="match status" value="1"/>
</dbReference>
<comment type="caution">
    <text evidence="2">The sequence shown here is derived from an EMBL/GenBank/DDBJ whole genome shotgun (WGS) entry which is preliminary data.</text>
</comment>
<dbReference type="Pfam" id="PF06812">
    <property type="entry name" value="ImpA_N"/>
    <property type="match status" value="1"/>
</dbReference>
<sequence>MAADTMLDLDALLAPIPGPSPCGPDMLFSPQFDAIQRAREQDDPTLEQGDWVIDLKEANWPFVITESQKLLTESTKDLRLGVWLTDALASRQGFAGLNDGYRLLTGLCERHWEALHPQAEDGDMDMRFGSVSWLASRSIELVRRAPIVNDGKVSYGVHAWEQALALDQAVKRAPTDSDELTRGKVTTEQFDRVRRATPAKFLQAVHADLVACEASVKRFEQVFDARTDSQGPSFARVKDAMESVRATIERFARDAGVSLGRIAEPPAPVASDESLQRVERMLATPIGETPGAIVAPQRGGIHTRAQAIAQLNEVADFFQRTEPSSPTAYMAKKAAAWADMSLHAWLRNVIKNEQELAQLEDLLGVRGETPQDGN</sequence>
<name>A0ABU8XBP4_9BURK</name>
<protein>
    <submittedName>
        <fullName evidence="2">Type VI secretion system protein TssA</fullName>
    </submittedName>
</protein>